<name>A0ACC1IHW8_9FUNG</name>
<organism evidence="1 2">
    <name type="scientific">Kickxella alabastrina</name>
    <dbReference type="NCBI Taxonomy" id="61397"/>
    <lineage>
        <taxon>Eukaryota</taxon>
        <taxon>Fungi</taxon>
        <taxon>Fungi incertae sedis</taxon>
        <taxon>Zoopagomycota</taxon>
        <taxon>Kickxellomycotina</taxon>
        <taxon>Kickxellomycetes</taxon>
        <taxon>Kickxellales</taxon>
        <taxon>Kickxellaceae</taxon>
        <taxon>Kickxella</taxon>
    </lineage>
</organism>
<gene>
    <name evidence="1" type="primary">LDB17_2</name>
    <name evidence="1" type="ORF">LPJ66_005778</name>
</gene>
<proteinExistence type="predicted"/>
<comment type="caution">
    <text evidence="1">The sequence shown here is derived from an EMBL/GenBank/DDBJ whole genome shotgun (WGS) entry which is preliminary data.</text>
</comment>
<accession>A0ACC1IHW8</accession>
<dbReference type="Proteomes" id="UP001150581">
    <property type="component" value="Unassembled WGS sequence"/>
</dbReference>
<evidence type="ECO:0000313" key="1">
    <source>
        <dbReference type="EMBL" id="KAJ1893411.1"/>
    </source>
</evidence>
<protein>
    <submittedName>
        <fullName evidence="1">Pre-rRNA processing</fullName>
    </submittedName>
</protein>
<reference evidence="1" key="1">
    <citation type="submission" date="2022-07" db="EMBL/GenBank/DDBJ databases">
        <title>Phylogenomic reconstructions and comparative analyses of Kickxellomycotina fungi.</title>
        <authorList>
            <person name="Reynolds N.K."/>
            <person name="Stajich J.E."/>
            <person name="Barry K."/>
            <person name="Grigoriev I.V."/>
            <person name="Crous P."/>
            <person name="Smith M.E."/>
        </authorList>
    </citation>
    <scope>NUCLEOTIDE SEQUENCE</scope>
    <source>
        <strain evidence="1">Benny 63K</strain>
    </source>
</reference>
<dbReference type="EMBL" id="JANBPG010000840">
    <property type="protein sequence ID" value="KAJ1893411.1"/>
    <property type="molecule type" value="Genomic_DNA"/>
</dbReference>
<sequence length="942" mass="103237">MTEIPETTALPTTSHTDQFPAPVRRGRSSRFSVLLEGSVDYASYRAAYGRQFLQQQPKFESLKDAEIELKCVLHDSTFTQQATDVSIMAENVALAVDWFISALVLLFDCDEPFQNPEFIQLCCMFFASPLYENNTRLVQRHLVKRAYAELNIGPEDSYKDTLWLLLAFLHLITEFQPDTHLLCKDSGLFPLLQRLAVGCSEHSNLQVLGMSLMFEIAQAVTLSQTDFACVTNESLQFLLEYIERMRYAESDVYNNTGTKLVLALNEQFLRQSGYASMPSSPVGISNGCRDSQGVALQHRVLVDKLASARALGQPMAPLDASILSLPEERPPRQQLHIRPMSEILTSPSLGHEHEPEFGDDDEYTGVAETAHALVLLTATPLRNPALRTLPLDSHLLSRSRSMDFRAQIKDKSYEFYSGGVQASEMNGAPRTVGVLRSKCKSSSSSPRQSAIRLFPASTPVVAILANRIDCCKTFTENLVFLLNRETDPATQVLILHMLNCILVDPSTAGILYTNDMHVLVDIILRDLSNLSEGVQRLRQAYILVVNALLRNPVYLAARHRLSDIELCMVNMLRQSLVCSQEPAGLAVGLRRGSTSSSVTRHNSMTSDIIVPLDVRRSSRVASPVSSLSSSMSEDTFFQRPVDDPPVPGAAPKVTRRPAPPPPQRSRTVSSQSRSNGTIPPAHSRRRAPPPPPPPAHAPKNLHPAPAEPSAVDHHARVHQRRPPPPPPPRNFTQAGPSPKPFTPSRAPTPPPRTGISSSSAAVVSEKQRPAEQTGMRRQLSVKKSVSKYKRNSIRLAPPPPPRSRICSNGSSKMPVSPVIEVEDDVCSSVDDVGEDEDPQSLKSGFGDSVEGRRATRKLVENALRGCHEARVAAASRSVVSAIGTVTGTSILGCPAVSRESRLDSEDPDVAVNTITSPLPPPGLKEKQFVGGKMEPVRTSRGE</sequence>
<keyword evidence="2" id="KW-1185">Reference proteome</keyword>
<evidence type="ECO:0000313" key="2">
    <source>
        <dbReference type="Proteomes" id="UP001150581"/>
    </source>
</evidence>